<sequence length="471" mass="55048">MTKHRKLKLDIQVALSAFPWLCQNTFFNLIDLLPLFILYGNRNSPHGLGENFFFFNFKSQLTLNDVAIHFSPEEWECLDPAQKALYVDVMLDTFRNLLSVDISHLYIWKLQLKSHTDRGGVCRTVIWGRNEIPETKHFNVPEIQENMNDFRFQWRDDERNYKNIRTSLNQDVTDSRSQHGRRDAVNNRTGNRLVLSLQDELRMFKHQQKIAFDQADKYVNSSSSFSPLQIVSPTLQTNIYNIYGSDFMDPSILMQNQIPHRVRPYKLYECGKKLHQGSNFRSHPRIHIGKKLHICDVCGKVFSRNSDLVIHQRIHTGEKPYKCNECGKFFSTKGKLSVHQRIHTGEKPYKCNECGKTFNQSSILSRHRIVHTGKKLHQCDVCGKVFSQNSDLVIHQRIHTGEKPYKCNECDKVFSQKRKLSIHHRIHTGEKPYRCNDCGKTFSQSSTLSRHQIIHTGEKLQKCDMYAKMFS</sequence>
<dbReference type="SUPFAM" id="SSF57667">
    <property type="entry name" value="beta-beta-alpha zinc fingers"/>
    <property type="match status" value="4"/>
</dbReference>
<dbReference type="SMART" id="SM00349">
    <property type="entry name" value="KRAB"/>
    <property type="match status" value="1"/>
</dbReference>
<dbReference type="PROSITE" id="PS00028">
    <property type="entry name" value="ZINC_FINGER_C2H2_1"/>
    <property type="match status" value="6"/>
</dbReference>
<feature type="domain" description="C2H2-type" evidence="7">
    <location>
        <begin position="293"/>
        <end position="320"/>
    </location>
</feature>
<dbReference type="InterPro" id="IPR036236">
    <property type="entry name" value="Znf_C2H2_sf"/>
</dbReference>
<evidence type="ECO:0000256" key="5">
    <source>
        <dbReference type="ARBA" id="ARBA00023242"/>
    </source>
</evidence>
<keyword evidence="4" id="KW-0862">Zinc</keyword>
<feature type="domain" description="C2H2-type" evidence="7">
    <location>
        <begin position="265"/>
        <end position="292"/>
    </location>
</feature>
<dbReference type="SUPFAM" id="SSF109640">
    <property type="entry name" value="KRAB domain (Kruppel-associated box)"/>
    <property type="match status" value="1"/>
</dbReference>
<feature type="domain" description="C2H2-type" evidence="7">
    <location>
        <begin position="433"/>
        <end position="460"/>
    </location>
</feature>
<evidence type="ECO:0000256" key="4">
    <source>
        <dbReference type="ARBA" id="ARBA00022833"/>
    </source>
</evidence>
<evidence type="ECO:0000256" key="2">
    <source>
        <dbReference type="ARBA" id="ARBA00022737"/>
    </source>
</evidence>
<dbReference type="InterPro" id="IPR013087">
    <property type="entry name" value="Znf_C2H2_type"/>
</dbReference>
<dbReference type="PANTHER" id="PTHR14003">
    <property type="entry name" value="TRANSCRIPTIONAL REPRESSOR PROTEIN YY"/>
    <property type="match status" value="1"/>
</dbReference>
<evidence type="ECO:0000256" key="6">
    <source>
        <dbReference type="PROSITE-ProRule" id="PRU00042"/>
    </source>
</evidence>
<feature type="domain" description="C2H2-type" evidence="7">
    <location>
        <begin position="349"/>
        <end position="376"/>
    </location>
</feature>
<keyword evidence="1" id="KW-0479">Metal-binding</keyword>
<evidence type="ECO:0000256" key="1">
    <source>
        <dbReference type="ARBA" id="ARBA00022723"/>
    </source>
</evidence>
<evidence type="ECO:0000313" key="9">
    <source>
        <dbReference type="Proteomes" id="UP001652663"/>
    </source>
</evidence>
<dbReference type="Proteomes" id="UP001652663">
    <property type="component" value="Chromosome 18"/>
</dbReference>
<proteinExistence type="predicted"/>
<dbReference type="Gene3D" id="6.10.140.140">
    <property type="match status" value="1"/>
</dbReference>
<feature type="domain" description="C2H2-type" evidence="7">
    <location>
        <begin position="377"/>
        <end position="404"/>
    </location>
</feature>
<accession>A0ABM4QWN3</accession>
<gene>
    <name evidence="10" type="primary">LOC109572022</name>
</gene>
<dbReference type="PROSITE" id="PS50157">
    <property type="entry name" value="ZINC_FINGER_C2H2_2"/>
    <property type="match status" value="7"/>
</dbReference>
<keyword evidence="2" id="KW-0677">Repeat</keyword>
<feature type="domain" description="KRAB" evidence="8">
    <location>
        <begin position="61"/>
        <end position="135"/>
    </location>
</feature>
<dbReference type="Pfam" id="PF00096">
    <property type="entry name" value="zf-C2H2"/>
    <property type="match status" value="6"/>
</dbReference>
<dbReference type="Gene3D" id="3.30.160.60">
    <property type="entry name" value="Classic Zinc Finger"/>
    <property type="match status" value="6"/>
</dbReference>
<evidence type="ECO:0000313" key="10">
    <source>
        <dbReference type="RefSeq" id="XP_070627704.1"/>
    </source>
</evidence>
<keyword evidence="5" id="KW-0539">Nucleus</keyword>
<evidence type="ECO:0000259" key="8">
    <source>
        <dbReference type="PROSITE" id="PS50805"/>
    </source>
</evidence>
<feature type="domain" description="C2H2-type" evidence="7">
    <location>
        <begin position="321"/>
        <end position="348"/>
    </location>
</feature>
<dbReference type="PANTHER" id="PTHR14003:SF23">
    <property type="entry name" value="ZINC FINGER PROTEIN 143"/>
    <property type="match status" value="1"/>
</dbReference>
<dbReference type="CDD" id="cd07765">
    <property type="entry name" value="KRAB_A-box"/>
    <property type="match status" value="1"/>
</dbReference>
<dbReference type="RefSeq" id="XP_070627704.1">
    <property type="nucleotide sequence ID" value="XM_070771603.1"/>
</dbReference>
<dbReference type="GeneID" id="109572022"/>
<reference evidence="10" key="1">
    <citation type="submission" date="2025-08" db="UniProtKB">
        <authorList>
            <consortium name="RefSeq"/>
        </authorList>
    </citation>
    <scope>IDENTIFICATION</scope>
    <source>
        <tissue evidence="10">Blood</tissue>
    </source>
</reference>
<evidence type="ECO:0000259" key="7">
    <source>
        <dbReference type="PROSITE" id="PS50157"/>
    </source>
</evidence>
<name>A0ABM4QWN3_BOSIN</name>
<protein>
    <submittedName>
        <fullName evidence="10">Zinc finger protein 836-like isoform X2</fullName>
    </submittedName>
</protein>
<dbReference type="Pfam" id="PF01352">
    <property type="entry name" value="KRAB"/>
    <property type="match status" value="1"/>
</dbReference>
<keyword evidence="9" id="KW-1185">Reference proteome</keyword>
<dbReference type="PROSITE" id="PS50805">
    <property type="entry name" value="KRAB"/>
    <property type="match status" value="1"/>
</dbReference>
<evidence type="ECO:0000256" key="3">
    <source>
        <dbReference type="ARBA" id="ARBA00022771"/>
    </source>
</evidence>
<dbReference type="InterPro" id="IPR036051">
    <property type="entry name" value="KRAB_dom_sf"/>
</dbReference>
<feature type="domain" description="C2H2-type" evidence="7">
    <location>
        <begin position="405"/>
        <end position="432"/>
    </location>
</feature>
<dbReference type="SMART" id="SM00355">
    <property type="entry name" value="ZnF_C2H2"/>
    <property type="match status" value="6"/>
</dbReference>
<organism evidence="9 10">
    <name type="scientific">Bos indicus</name>
    <name type="common">Zebu</name>
    <dbReference type="NCBI Taxonomy" id="9915"/>
    <lineage>
        <taxon>Eukaryota</taxon>
        <taxon>Metazoa</taxon>
        <taxon>Chordata</taxon>
        <taxon>Craniata</taxon>
        <taxon>Vertebrata</taxon>
        <taxon>Euteleostomi</taxon>
        <taxon>Mammalia</taxon>
        <taxon>Eutheria</taxon>
        <taxon>Laurasiatheria</taxon>
        <taxon>Artiodactyla</taxon>
        <taxon>Ruminantia</taxon>
        <taxon>Pecora</taxon>
        <taxon>Bovidae</taxon>
        <taxon>Bovinae</taxon>
        <taxon>Bos</taxon>
    </lineage>
</organism>
<dbReference type="InterPro" id="IPR001909">
    <property type="entry name" value="KRAB"/>
</dbReference>
<keyword evidence="3 6" id="KW-0863">Zinc-finger</keyword>